<proteinExistence type="inferred from homology"/>
<dbReference type="SUPFAM" id="SSF74788">
    <property type="entry name" value="Cullin repeat-like"/>
    <property type="match status" value="1"/>
</dbReference>
<dbReference type="RefSeq" id="XP_002110602.1">
    <property type="nucleotide sequence ID" value="XM_002110566.1"/>
</dbReference>
<dbReference type="GO" id="GO:0038203">
    <property type="term" value="P:TORC2 signaling"/>
    <property type="evidence" value="ECO:0000318"/>
    <property type="project" value="GO_Central"/>
</dbReference>
<dbReference type="AlphaFoldDB" id="B3RSZ2"/>
<dbReference type="PANTHER" id="PTHR32428:SF2">
    <property type="entry name" value="TARGET OF RAPAMYCIN COMPLEX 2 SUBUNIT BIT61-RELATED"/>
    <property type="match status" value="1"/>
</dbReference>
<keyword evidence="3" id="KW-1185">Reference proteome</keyword>
<organism evidence="2 3">
    <name type="scientific">Trichoplax adhaerens</name>
    <name type="common">Trichoplax reptans</name>
    <dbReference type="NCBI Taxonomy" id="10228"/>
    <lineage>
        <taxon>Eukaryota</taxon>
        <taxon>Metazoa</taxon>
        <taxon>Placozoa</taxon>
        <taxon>Uniplacotomia</taxon>
        <taxon>Trichoplacea</taxon>
        <taxon>Trichoplacidae</taxon>
        <taxon>Trichoplax</taxon>
    </lineage>
</organism>
<dbReference type="CTD" id="6752343"/>
<dbReference type="Proteomes" id="UP000009022">
    <property type="component" value="Unassembled WGS sequence"/>
</dbReference>
<dbReference type="InParanoid" id="B3RSZ2"/>
<dbReference type="eggNOG" id="ENOG502QSM7">
    <property type="taxonomic scope" value="Eukaryota"/>
</dbReference>
<protein>
    <submittedName>
        <fullName evidence="2">Uncharacterized protein</fullName>
    </submittedName>
</protein>
<comment type="similarity">
    <text evidence="1">Belongs to the PROTOR family.</text>
</comment>
<dbReference type="GeneID" id="6752343"/>
<evidence type="ECO:0000313" key="2">
    <source>
        <dbReference type="EMBL" id="EDV26606.1"/>
    </source>
</evidence>
<evidence type="ECO:0000313" key="3">
    <source>
        <dbReference type="Proteomes" id="UP000009022"/>
    </source>
</evidence>
<dbReference type="KEGG" id="tad:TRIADDRAFT_54779"/>
<dbReference type="PhylomeDB" id="B3RSZ2"/>
<accession>B3RSZ2</accession>
<dbReference type="HOGENOM" id="CLU_783756_0_0_1"/>
<evidence type="ECO:0000256" key="1">
    <source>
        <dbReference type="ARBA" id="ARBA00010453"/>
    </source>
</evidence>
<reference evidence="2 3" key="1">
    <citation type="journal article" date="2008" name="Nature">
        <title>The Trichoplax genome and the nature of placozoans.</title>
        <authorList>
            <person name="Srivastava M."/>
            <person name="Begovic E."/>
            <person name="Chapman J."/>
            <person name="Putnam N.H."/>
            <person name="Hellsten U."/>
            <person name="Kawashima T."/>
            <person name="Kuo A."/>
            <person name="Mitros T."/>
            <person name="Salamov A."/>
            <person name="Carpenter M.L."/>
            <person name="Signorovitch A.Y."/>
            <person name="Moreno M.A."/>
            <person name="Kamm K."/>
            <person name="Grimwood J."/>
            <person name="Schmutz J."/>
            <person name="Shapiro H."/>
            <person name="Grigoriev I.V."/>
            <person name="Buss L.W."/>
            <person name="Schierwater B."/>
            <person name="Dellaporta S.L."/>
            <person name="Rokhsar D.S."/>
        </authorList>
    </citation>
    <scope>NUCLEOTIDE SEQUENCE [LARGE SCALE GENOMIC DNA]</scope>
    <source>
        <strain evidence="2 3">Grell-BS-1999</strain>
    </source>
</reference>
<gene>
    <name evidence="2" type="ORF">TRIADDRAFT_54779</name>
</gene>
<dbReference type="Pfam" id="PF08539">
    <property type="entry name" value="HbrB"/>
    <property type="match status" value="1"/>
</dbReference>
<dbReference type="OrthoDB" id="2290221at2759"/>
<dbReference type="InterPro" id="IPR013745">
    <property type="entry name" value="Bit61/PRR5"/>
</dbReference>
<dbReference type="InterPro" id="IPR016159">
    <property type="entry name" value="Cullin_repeat-like_dom_sf"/>
</dbReference>
<dbReference type="FunCoup" id="B3RSZ2">
    <property type="interactions" value="247"/>
</dbReference>
<sequence>MAKVEANLNSIYNDRRQSRPLSTATVPFRLPPTNQGLSFEGNREWRSIVASITTLFQKRSSSYISFDQVLEKVRLILNSETGNLLYDYYQDHLLKKGMIILREEVKDLTGDELLKKLVILWNQFFVDILPALQILFHPIQTRHLSIRQVALVSFRDILLLKTKIEETILLEIATITPSIQQMLLVLLSVHDKSPPNEEYIRLEKMAAKVVKPYMPVSYRSNNLDTVTPDNPYLRRIRDSILEDKDIVMKVPIVLRSESASFSNSRDTSNDFRASLVSGGITFDARPHSFAGDLPLRRKHRPVIHGTYLGNLENPLTCDIYVAARYTTINSIYVGWSTGTDNRELEKEYELNYLK</sequence>
<dbReference type="PANTHER" id="PTHR32428">
    <property type="entry name" value="TARGET OF RAPAMYCIN COMPLEX 2 SUBUNIT BIT61-RELATED"/>
    <property type="match status" value="1"/>
</dbReference>
<dbReference type="STRING" id="10228.B3RSZ2"/>
<dbReference type="EMBL" id="DS985243">
    <property type="protein sequence ID" value="EDV26606.1"/>
    <property type="molecule type" value="Genomic_DNA"/>
</dbReference>
<name>B3RSZ2_TRIAD</name>
<dbReference type="GO" id="GO:0031932">
    <property type="term" value="C:TORC2 complex"/>
    <property type="evidence" value="ECO:0000318"/>
    <property type="project" value="GO_Central"/>
</dbReference>